<reference evidence="3 6" key="2">
    <citation type="submission" date="2020-04" db="EMBL/GenBank/DDBJ databases">
        <authorList>
            <person name="De Canck E."/>
        </authorList>
    </citation>
    <scope>NUCLEOTIDE SEQUENCE [LARGE SCALE GENOMIC DNA]</scope>
    <source>
        <strain evidence="3 6">LMG 29660</strain>
    </source>
</reference>
<dbReference type="CDD" id="cd02511">
    <property type="entry name" value="Beta4Glucosyltransferase"/>
    <property type="match status" value="1"/>
</dbReference>
<organism evidence="4 5">
    <name type="scientific">Burkholderia puraquae</name>
    <dbReference type="NCBI Taxonomy" id="1904757"/>
    <lineage>
        <taxon>Bacteria</taxon>
        <taxon>Pseudomonadati</taxon>
        <taxon>Pseudomonadota</taxon>
        <taxon>Betaproteobacteria</taxon>
        <taxon>Burkholderiales</taxon>
        <taxon>Burkholderiaceae</taxon>
        <taxon>Burkholderia</taxon>
        <taxon>Burkholderia cepacia complex</taxon>
    </lineage>
</organism>
<proteinExistence type="predicted"/>
<keyword evidence="1" id="KW-0175">Coiled coil</keyword>
<dbReference type="Gene3D" id="3.90.550.10">
    <property type="entry name" value="Spore Coat Polysaccharide Biosynthesis Protein SpsA, Chain A"/>
    <property type="match status" value="2"/>
</dbReference>
<evidence type="ECO:0000313" key="6">
    <source>
        <dbReference type="Proteomes" id="UP000494135"/>
    </source>
</evidence>
<evidence type="ECO:0000313" key="5">
    <source>
        <dbReference type="Proteomes" id="UP000193146"/>
    </source>
</evidence>
<dbReference type="Proteomes" id="UP000494135">
    <property type="component" value="Unassembled WGS sequence"/>
</dbReference>
<dbReference type="EMBL" id="NBYX01000006">
    <property type="protein sequence ID" value="ORT85692.1"/>
    <property type="molecule type" value="Genomic_DNA"/>
</dbReference>
<evidence type="ECO:0000259" key="2">
    <source>
        <dbReference type="Pfam" id="PF00535"/>
    </source>
</evidence>
<dbReference type="Pfam" id="PF00535">
    <property type="entry name" value="Glycos_transf_2"/>
    <property type="match status" value="2"/>
</dbReference>
<dbReference type="OrthoDB" id="9816564at2"/>
<dbReference type="SUPFAM" id="SSF53756">
    <property type="entry name" value="UDP-Glycosyltransferase/glycogen phosphorylase"/>
    <property type="match status" value="1"/>
</dbReference>
<dbReference type="PANTHER" id="PTHR43179:SF7">
    <property type="entry name" value="RHAMNOSYLTRANSFERASE WBBL"/>
    <property type="match status" value="1"/>
</dbReference>
<dbReference type="EMBL" id="CADIKG010000017">
    <property type="protein sequence ID" value="CAB3765859.1"/>
    <property type="molecule type" value="Genomic_DNA"/>
</dbReference>
<evidence type="ECO:0000313" key="3">
    <source>
        <dbReference type="EMBL" id="CAB3765859.1"/>
    </source>
</evidence>
<keyword evidence="5" id="KW-1185">Reference proteome</keyword>
<sequence length="1439" mass="159369">MESRCNGGSGSVSEFFVCGKFIAVGNLMSEYVEGGFLDDRENRSGKISALVISYNRANLIETCLRALSFADELLVVDKSSTDGTLEIAQALAHRTISVPWSPVVEDTRQFAISQCAYEWVLCLDDDECVSVETGKYLRNELLNPRADVYQLPQRHYILGIHDEQAYYWPEHQPRFFRKDSVEILSTVHGGIKPKTDRVYAIPSESGVCMHHLSHASVEQWIEKSNRYTSRIDRARDDDGGSDLIAYAHARIDGWAGKSKSQGRGDYPAAVGLLRAVYDIIDRLKTWELEEGIDGEKRFEEICESLKKQYIAAFPQTAAGNCRANASAAGEAFPMKDGDQRVFRVDAENNTLRENLRRTRMLVDELRRHAGLTDTSIDVSLGEQRSGLVQRLREAEAHLSDARERLEAVQKERDDALRAVVAGQEAETQMREALSGLLSSRARSISEKDTQIAHLTQRVSAAEQLAAAESAQRAEIEHRLGAVLSSEAWKLTAPVRAIVEVTRRSASLQNARMQLVRKAVLSGDPAAKQVLSNSFRRRMGGSGALPPPQPVTVPANTALLAPHESVTVSYSSWLLRMDTPDAEVLAAMEATCNSIPEIVVIVRLTAKAATVWNETLEALRKIIGLKWTAFVMVEPDADAVLAQKCAQSLEDDPRFSFSRPELNNGQIVLLIDAGAIPRTHGPRVLVDALLRSETYRLAYSDEDHLPESGLPQDPWFKPDFSRLLTEQGLLLGKMVALRWSNDVDSEVAHRMFDQEVGLNLIAREIALSIDKRAITHVPHVTFHDAVPTFNPIPVDPPALPDSLPIVSVLIPTRDGWHLLGPCLDSLRKTDWPKNKLEVIVIDNGSVDPVTIDGMSLAEREGRIRILRDPREFNYARLNNVAARACRGELLVLLNNDTEIIDPAWLKKMAAYALLPDVGAVGPKLLYGDGTVQHAGVVLGIQGVAAHAHLFLGPDEGGYRGLANVTHEVAAVTGACLMVSKAAFDEVGGLREELRVAFNDVVFCLDLLARGRRNIYFSEALVTHHESKTRGYDDKPEKVKLLRKEARIAWSLHRDRLWRDPYYSSNLSMESTYKLAFAPRRRPVWSNLIASRRPCVMMLSSTHARGHGVAVVVELQVRALLARGYDVVIAGFLGANDFEYAGCQKVDVRDPRSAATIAVEMGIDVIVAHTPPFFDVARWTGNIPPVIAYDYGEPPPNLFPDAEARQDILDQKALSLEICTKVFAISNAVAQEAVTPPDGVIPLGNEHLGQWTQESNSRRSRIRRKNNWDEKFVILNVCRFHAAERLYKGVDQYIEMYEALQLLDPILAARTVLVLCGKGDADDIAEMTARGVCVHANVSDEEMVDLYAGADLYANFSRWEGYNLGIGQALAMGLPVIASDNPAHRAFGVDVTGDPVAAAIIAQNYLNGGRERNPRIWTWKEPLESFVNEIDKVMQASAAVR</sequence>
<feature type="domain" description="Glycosyltransferase 2-like" evidence="2">
    <location>
        <begin position="48"/>
        <end position="168"/>
    </location>
</feature>
<reference evidence="4 5" key="1">
    <citation type="submission" date="2017-04" db="EMBL/GenBank/DDBJ databases">
        <title>Burkholderia puraquae sp. nov., a novel Burkholderia cepacia complex species from hospital setting samples.</title>
        <authorList>
            <person name="Martina P."/>
            <person name="Leguizamon M."/>
            <person name="Prieto C."/>
            <person name="Sousa S."/>
            <person name="Montanaro P."/>
            <person name="Draghi W."/>
            <person name="Staembler M."/>
            <person name="Bettiol M."/>
            <person name="Figoli C."/>
            <person name="Palau J."/>
            <person name="Alvarez F."/>
            <person name="Benetti S."/>
            <person name="Anchat E."/>
            <person name="Vescina C."/>
            <person name="Ferreras J."/>
            <person name="Lasch P."/>
            <person name="Lagares A."/>
            <person name="Zorreguieta A."/>
            <person name="Yantorno O."/>
            <person name="Bosch A."/>
        </authorList>
    </citation>
    <scope>NUCLEOTIDE SEQUENCE [LARGE SCALE GENOMIC DNA]</scope>
    <source>
        <strain evidence="4 5">CAMPA 1040</strain>
    </source>
</reference>
<dbReference type="Proteomes" id="UP000193146">
    <property type="component" value="Unassembled WGS sequence"/>
</dbReference>
<dbReference type="RefSeq" id="WP_085039625.1">
    <property type="nucleotide sequence ID" value="NZ_CADIKG010000017.1"/>
</dbReference>
<dbReference type="CDD" id="cd04186">
    <property type="entry name" value="GT_2_like_c"/>
    <property type="match status" value="1"/>
</dbReference>
<dbReference type="InterPro" id="IPR001173">
    <property type="entry name" value="Glyco_trans_2-like"/>
</dbReference>
<gene>
    <name evidence="4" type="ORF">B7G54_14080</name>
    <name evidence="3" type="ORF">LMG29660_05380</name>
</gene>
<evidence type="ECO:0000256" key="1">
    <source>
        <dbReference type="SAM" id="Coils"/>
    </source>
</evidence>
<dbReference type="Gene3D" id="3.40.50.2000">
    <property type="entry name" value="Glycogen Phosphorylase B"/>
    <property type="match status" value="1"/>
</dbReference>
<dbReference type="CDD" id="cd03801">
    <property type="entry name" value="GT4_PimA-like"/>
    <property type="match status" value="1"/>
</dbReference>
<evidence type="ECO:0000313" key="4">
    <source>
        <dbReference type="EMBL" id="ORT85692.1"/>
    </source>
</evidence>
<dbReference type="Pfam" id="PF13692">
    <property type="entry name" value="Glyco_trans_1_4"/>
    <property type="match status" value="1"/>
</dbReference>
<dbReference type="PANTHER" id="PTHR43179">
    <property type="entry name" value="RHAMNOSYLTRANSFERASE WBBL"/>
    <property type="match status" value="1"/>
</dbReference>
<protein>
    <recommendedName>
        <fullName evidence="2">Glycosyltransferase 2-like domain-containing protein</fullName>
    </recommendedName>
</protein>
<feature type="domain" description="Glycosyltransferase 2-like" evidence="2">
    <location>
        <begin position="806"/>
        <end position="985"/>
    </location>
</feature>
<dbReference type="SUPFAM" id="SSF53448">
    <property type="entry name" value="Nucleotide-diphospho-sugar transferases"/>
    <property type="match status" value="2"/>
</dbReference>
<feature type="coiled-coil region" evidence="1">
    <location>
        <begin position="348"/>
        <end position="418"/>
    </location>
</feature>
<accession>A0A1X1PHB4</accession>
<dbReference type="InterPro" id="IPR029044">
    <property type="entry name" value="Nucleotide-diphossugar_trans"/>
</dbReference>
<name>A0A1X1PHB4_9BURK</name>